<dbReference type="RefSeq" id="XP_033423357.1">
    <property type="nucleotide sequence ID" value="XM_033572805.1"/>
</dbReference>
<feature type="region of interest" description="Disordered" evidence="1">
    <location>
        <begin position="116"/>
        <end position="150"/>
    </location>
</feature>
<dbReference type="AlphaFoldDB" id="A0A5M9ME29"/>
<evidence type="ECO:0000313" key="3">
    <source>
        <dbReference type="Proteomes" id="UP000324241"/>
    </source>
</evidence>
<evidence type="ECO:0000313" key="2">
    <source>
        <dbReference type="EMBL" id="KAA8643996.1"/>
    </source>
</evidence>
<dbReference type="Proteomes" id="UP000324241">
    <property type="component" value="Unassembled WGS sequence"/>
</dbReference>
<gene>
    <name evidence="2" type="ORF">ATNIH1004_008192</name>
</gene>
<organism evidence="2 3">
    <name type="scientific">Aspergillus tanneri</name>
    <dbReference type="NCBI Taxonomy" id="1220188"/>
    <lineage>
        <taxon>Eukaryota</taxon>
        <taxon>Fungi</taxon>
        <taxon>Dikarya</taxon>
        <taxon>Ascomycota</taxon>
        <taxon>Pezizomycotina</taxon>
        <taxon>Eurotiomycetes</taxon>
        <taxon>Eurotiomycetidae</taxon>
        <taxon>Eurotiales</taxon>
        <taxon>Aspergillaceae</taxon>
        <taxon>Aspergillus</taxon>
        <taxon>Aspergillus subgen. Circumdati</taxon>
    </lineage>
</organism>
<dbReference type="EMBL" id="QUQM01000006">
    <property type="protein sequence ID" value="KAA8643996.1"/>
    <property type="molecule type" value="Genomic_DNA"/>
</dbReference>
<sequence>MRVPTSNFTFSTGSPAQCFTLSSSQDGSVEISSNSQQNTATSRTPRISPSPTNLFQNLNLSDTSAYANLRNASPSPRIRSVSVSRSSILQRNLRSVPTSNRASIINGGLFSDYRERVAESTSSGGRTERPRTQESVPEEEEDNEDDGITPSQICINFEHNTHNVRHEPLPSAPIYNSCLQDGLKDVKNRLGHLAHTMHLSELLETRTALYIRFIWKPKKQVNSNTPKHAPWGLSVTLELSRDGSACTCVVAEFRNSDDDHSPYTIEAFFMNTKEMKELLEELLQSEKLESLFKNELEMSLEYLSRDEEGAETAILEQLQRWALIGLAHRAGGPNSLQYSIISGDMDECKQQLDTLTADLSSTRPALWPFIKLVKLSDHIPQDGFFSNNLAGCILIRLSCVQAWYLPICQVYEI</sequence>
<dbReference type="OrthoDB" id="3598281at2759"/>
<dbReference type="GeneID" id="54330894"/>
<protein>
    <submittedName>
        <fullName evidence="2">Uncharacterized protein</fullName>
    </submittedName>
</protein>
<feature type="region of interest" description="Disordered" evidence="1">
    <location>
        <begin position="26"/>
        <end position="53"/>
    </location>
</feature>
<feature type="compositionally biased region" description="Acidic residues" evidence="1">
    <location>
        <begin position="136"/>
        <end position="147"/>
    </location>
</feature>
<evidence type="ECO:0000256" key="1">
    <source>
        <dbReference type="SAM" id="MobiDB-lite"/>
    </source>
</evidence>
<reference evidence="2 3" key="1">
    <citation type="submission" date="2019-08" db="EMBL/GenBank/DDBJ databases">
        <title>The genome sequence of a newly discovered highly antifungal drug resistant Aspergillus species, Aspergillus tanneri NIH 1004.</title>
        <authorList>
            <person name="Mounaud S."/>
            <person name="Singh I."/>
            <person name="Joardar V."/>
            <person name="Pakala S."/>
            <person name="Pakala S."/>
            <person name="Venepally P."/>
            <person name="Chung J.K."/>
            <person name="Losada L."/>
            <person name="Nierman W.C."/>
        </authorList>
    </citation>
    <scope>NUCLEOTIDE SEQUENCE [LARGE SCALE GENOMIC DNA]</scope>
    <source>
        <strain evidence="2 3">NIH1004</strain>
    </source>
</reference>
<comment type="caution">
    <text evidence="2">The sequence shown here is derived from an EMBL/GenBank/DDBJ whole genome shotgun (WGS) entry which is preliminary data.</text>
</comment>
<proteinExistence type="predicted"/>
<accession>A0A5M9ME29</accession>
<name>A0A5M9ME29_9EURO</name>